<dbReference type="Pfam" id="PF12697">
    <property type="entry name" value="Abhydrolase_6"/>
    <property type="match status" value="1"/>
</dbReference>
<accession>A0A1G2B7R0</accession>
<protein>
    <recommendedName>
        <fullName evidence="1">AB hydrolase-1 domain-containing protein</fullName>
    </recommendedName>
</protein>
<reference evidence="2 3" key="1">
    <citation type="journal article" date="2016" name="Nat. Commun.">
        <title>Thousands of microbial genomes shed light on interconnected biogeochemical processes in an aquifer system.</title>
        <authorList>
            <person name="Anantharaman K."/>
            <person name="Brown C.T."/>
            <person name="Hug L.A."/>
            <person name="Sharon I."/>
            <person name="Castelle C.J."/>
            <person name="Probst A.J."/>
            <person name="Thomas B.C."/>
            <person name="Singh A."/>
            <person name="Wilkins M.J."/>
            <person name="Karaoz U."/>
            <person name="Brodie E.L."/>
            <person name="Williams K.H."/>
            <person name="Hubbard S.S."/>
            <person name="Banfield J.F."/>
        </authorList>
    </citation>
    <scope>NUCLEOTIDE SEQUENCE [LARGE SCALE GENOMIC DNA]</scope>
</reference>
<dbReference type="EMBL" id="MHKD01000003">
    <property type="protein sequence ID" value="OGY85253.1"/>
    <property type="molecule type" value="Genomic_DNA"/>
</dbReference>
<dbReference type="SUPFAM" id="SSF53474">
    <property type="entry name" value="alpha/beta-Hydrolases"/>
    <property type="match status" value="1"/>
</dbReference>
<dbReference type="InterPro" id="IPR029058">
    <property type="entry name" value="AB_hydrolase_fold"/>
</dbReference>
<dbReference type="InterPro" id="IPR000073">
    <property type="entry name" value="AB_hydrolase_1"/>
</dbReference>
<proteinExistence type="predicted"/>
<evidence type="ECO:0000259" key="1">
    <source>
        <dbReference type="Pfam" id="PF12697"/>
    </source>
</evidence>
<dbReference type="STRING" id="1798542.A3F54_00090"/>
<dbReference type="Proteomes" id="UP000176952">
    <property type="component" value="Unassembled WGS sequence"/>
</dbReference>
<name>A0A1G2B7R0_9BACT</name>
<sequence>MEIQRKTTCQGISLLYAEAKNGSLDATPVLLVHGACGSAQQMADLMRAVATQGHPTYAVELQRPHDPKSDFLSWFTTTTTSYAEDIAEATMWIEGQHLRTPALVGHSQGCYAIWRFLEQCGEDEIPLTICIAPPPLKGALIPALKYIARHPLWFILATLTQNLLWIFGRKKIAMEELFPAGLSLQAAEPLYSELKPEPYGAFLSMLKPLSGSTIEKIKAASKKIIFFIGRRDKIFNEETQQADAQTLRAPVQYFDATHGMVYTPYAEEVAKSIIERLKIEHAKLVGWPVLGNQPRSATFGQ</sequence>
<feature type="domain" description="AB hydrolase-1" evidence="1">
    <location>
        <begin position="29"/>
        <end position="270"/>
    </location>
</feature>
<dbReference type="Gene3D" id="3.40.50.1820">
    <property type="entry name" value="alpha/beta hydrolase"/>
    <property type="match status" value="1"/>
</dbReference>
<gene>
    <name evidence="2" type="ORF">A3F54_00090</name>
</gene>
<evidence type="ECO:0000313" key="2">
    <source>
        <dbReference type="EMBL" id="OGY85253.1"/>
    </source>
</evidence>
<organism evidence="2 3">
    <name type="scientific">Candidatus Kerfeldbacteria bacterium RIFCSPHIGHO2_12_FULL_48_17</name>
    <dbReference type="NCBI Taxonomy" id="1798542"/>
    <lineage>
        <taxon>Bacteria</taxon>
        <taxon>Candidatus Kerfeldiibacteriota</taxon>
    </lineage>
</organism>
<dbReference type="AlphaFoldDB" id="A0A1G2B7R0"/>
<comment type="caution">
    <text evidence="2">The sequence shown here is derived from an EMBL/GenBank/DDBJ whole genome shotgun (WGS) entry which is preliminary data.</text>
</comment>
<evidence type="ECO:0000313" key="3">
    <source>
        <dbReference type="Proteomes" id="UP000176952"/>
    </source>
</evidence>